<evidence type="ECO:0000259" key="2">
    <source>
        <dbReference type="Pfam" id="PF01935"/>
    </source>
</evidence>
<dbReference type="InterPro" id="IPR008571">
    <property type="entry name" value="HerA-like"/>
</dbReference>
<protein>
    <submittedName>
        <fullName evidence="3">DNA phosphorothioation-dependent restriction protein DptH</fullName>
    </submittedName>
</protein>
<dbReference type="EMBL" id="JASCQP010000043">
    <property type="protein sequence ID" value="MDI5892942.1"/>
    <property type="molecule type" value="Genomic_DNA"/>
</dbReference>
<name>A0ABT6V7L5_9GAMM</name>
<dbReference type="SUPFAM" id="SSF52540">
    <property type="entry name" value="P-loop containing nucleoside triphosphate hydrolases"/>
    <property type="match status" value="1"/>
</dbReference>
<dbReference type="Proteomes" id="UP001225957">
    <property type="component" value="Unassembled WGS sequence"/>
</dbReference>
<evidence type="ECO:0000313" key="4">
    <source>
        <dbReference type="Proteomes" id="UP001225957"/>
    </source>
</evidence>
<dbReference type="NCBIfam" id="TIGR03237">
    <property type="entry name" value="dnd_assoc_2"/>
    <property type="match status" value="1"/>
</dbReference>
<dbReference type="InterPro" id="IPR002789">
    <property type="entry name" value="HerA_central"/>
</dbReference>
<dbReference type="InterPro" id="IPR027417">
    <property type="entry name" value="P-loop_NTPase"/>
</dbReference>
<keyword evidence="4" id="KW-1185">Reference proteome</keyword>
<dbReference type="Pfam" id="PF01935">
    <property type="entry name" value="DUF87"/>
    <property type="match status" value="1"/>
</dbReference>
<dbReference type="PANTHER" id="PTHR42957:SF1">
    <property type="entry name" value="HELICASE MJ1565-RELATED"/>
    <property type="match status" value="1"/>
</dbReference>
<evidence type="ECO:0000313" key="3">
    <source>
        <dbReference type="EMBL" id="MDI5892942.1"/>
    </source>
</evidence>
<gene>
    <name evidence="3" type="primary">dptH</name>
    <name evidence="3" type="ORF">QLQ83_17780</name>
</gene>
<accession>A0ABT6V7L5</accession>
<evidence type="ECO:0000256" key="1">
    <source>
        <dbReference type="SAM" id="MobiDB-lite"/>
    </source>
</evidence>
<dbReference type="InterPro" id="IPR017646">
    <property type="entry name" value="Dnd_assoc_2"/>
</dbReference>
<dbReference type="PANTHER" id="PTHR42957">
    <property type="entry name" value="HELICASE MJ1565-RELATED"/>
    <property type="match status" value="1"/>
</dbReference>
<proteinExistence type="predicted"/>
<comment type="caution">
    <text evidence="3">The sequence shown here is derived from an EMBL/GenBank/DDBJ whole genome shotgun (WGS) entry which is preliminary data.</text>
</comment>
<organism evidence="3 4">
    <name type="scientific">Halomonas rhizosphaerae</name>
    <dbReference type="NCBI Taxonomy" id="3043296"/>
    <lineage>
        <taxon>Bacteria</taxon>
        <taxon>Pseudomonadati</taxon>
        <taxon>Pseudomonadota</taxon>
        <taxon>Gammaproteobacteria</taxon>
        <taxon>Oceanospirillales</taxon>
        <taxon>Halomonadaceae</taxon>
        <taxon>Halomonas</taxon>
    </lineage>
</organism>
<feature type="region of interest" description="Disordered" evidence="1">
    <location>
        <begin position="1286"/>
        <end position="1317"/>
    </location>
</feature>
<sequence length="1709" mass="192385">MCKRPFDTFLVEQFSAWAQRHATPGSRYQFRSPDSTNAESLHAALIDEAGGHVQLGKVALPYLFCGGARVIPVLQNPGAAQSYSENYISFLRDEISRQGEPLKDCALLIIHNSLLDTLINNADDLGAGGSVWSRGYVKRSLEQLINQKLGAQRKVSECLLNYQFDVLCEEDATVFGFAPLYHALQDGQLRFNELELLPDPFITEASVTDETLIRKRLDENRQLYRQILSEVEEYPNSLQLRLKDRFTEGFIKETFPKEDLEHWQSVDFQRFRDDEKKSSKPALIYEKSVLDPSSASLIDRAQNERAAGQRKRHLLLLADPTVDEIELRISFEGSDLQNGEVRQEVPSELEPSLDVSRSGKRSFIKLRIKVSAQPAFFKLSTSRDRAAEKYEFHCLLLRKGWFYVGGFRNYYLVDTKQQQLRLETDAEALQIGEGGGESFVVTAPGETVNGLIYSSVDFSQLANESDKVEFRLDCYGRHLDFFVKSEPASDRLGVPLLLDGDRGAHLFDDEYNGQYNPRGRVSLDNREYEVVAERHMFLRREALFVEQRVVGSSDTGELISLKALREADSELADSYENLFAYLDATGTLPSLASWGPSFRHVVRGVVESSLAYLGSVKHDTVLTQYQRLVMHVGLYTDEGTEYLSPYHPLVLAYYLYLAEAAAGEKSVRSFAHLPKVTLDRLTPRGLLPFVYDELHGFAHVQSVPHNAFWLKLVPREDSSYEFVRKLIKEKLLEFKNAFSALFTVHEESELILNVVNGLDASEVLYGIVEYFKHALNRGDAKPTPIHINFYDETLRFNAFDGFSEAVDAADMRRQLGMDKGVDKSVADAVIDALRTRMSYSKFSHSDSPDGYLYAHITFVRDEERVDRQFVRVNASLSGVAANGLITGEASENKGGAYYTAFGLRGIDTEARPHLQLAELYGSLWMPARLPSATYTGSNAVAIAVNEEFRTLLQRCYSSSIWTTLIDPKVTLDFFDTQDGVVLIHYSDQYTSSASYDAVTVTRELELYRNVLESTTGEHRTGLINEFNAFNGQWLLHMLTASSTERKGIQGVIGAYKFASTLVLQADITWVPFSVAELVRVAANSGLKLTGSEFSRVVQGYRSGVISDDVLLVGLKDQRLYLLPVEVKAGVRPDYDKAEKQARELKRYLTEDLLTPRTLAGRLYRALFARQLFIQIEKYRLYNVFNAEYFDKIRAQREAWLAGDYSVDEVSDYPAGFVVAFVENDACFEPSYVESGDILRIELPFGLLNDIVARPLQELNNLINENNLCNVPSKYILEGTIHSFPPVSSGASVEKSDSSPANLEPFEEDPEKPSGADALTPLVKKMPATTYSGLVEGSLRILFGHDVLRNQPIYWEPTNTSKVFNTNTGIIGTMGTGKTQFTKSLVTQLVQNFSHNVGGKSIGVLVFDYKADYIKEDFVAATGARVFDLHRLPFNPFALHGDKPMLPVHTANLFRSTIGKAYNLGNRQQNKIRTLVLEAYSRAGIHPSDASTWDRPAPTLQDVWELYQEQDNVEQDSLYAVLDDLVTFQIFEPETEKTRSLYDLIDGVNVINLSGYDSLIQNLVVAITLDIFYSQMHQSGSSAQEGDYRQITKMVLVDEADNFMSQGFDSIKKILKEGREFGVGTILSTQEMTHFKSAEVDYSSYILTWVVHRVSQIKSQDLKAVFNPEDKATEDRLSAEVRSLGKHVSLLVDGAKRVSKIQDMPFYKIV</sequence>
<dbReference type="Gene3D" id="3.40.50.300">
    <property type="entry name" value="P-loop containing nucleotide triphosphate hydrolases"/>
    <property type="match status" value="2"/>
</dbReference>
<reference evidence="3 4" key="1">
    <citation type="submission" date="2023-04" db="EMBL/GenBank/DDBJ databases">
        <title>Halomonas strains isolated from rhizosphere soil.</title>
        <authorList>
            <person name="Xu L."/>
            <person name="Sun J.-Q."/>
        </authorList>
    </citation>
    <scope>NUCLEOTIDE SEQUENCE [LARGE SCALE GENOMIC DNA]</scope>
    <source>
        <strain evidence="3 4">LR5S20</strain>
    </source>
</reference>
<feature type="domain" description="Helicase HerA central" evidence="2">
    <location>
        <begin position="1359"/>
        <end position="1567"/>
    </location>
</feature>